<dbReference type="GO" id="GO:0003919">
    <property type="term" value="F:FMN adenylyltransferase activity"/>
    <property type="evidence" value="ECO:0007669"/>
    <property type="project" value="UniProtKB-EC"/>
</dbReference>
<dbReference type="PANTHER" id="PTHR22749:SF6">
    <property type="entry name" value="RIBOFLAVIN KINASE"/>
    <property type="match status" value="1"/>
</dbReference>
<dbReference type="NCBIfam" id="NF004162">
    <property type="entry name" value="PRK05627.1-5"/>
    <property type="match status" value="1"/>
</dbReference>
<evidence type="ECO:0000256" key="14">
    <source>
        <dbReference type="PIRNR" id="PIRNR004491"/>
    </source>
</evidence>
<keyword evidence="10 14" id="KW-0067">ATP-binding</keyword>
<keyword evidence="11" id="KW-0511">Multifunctional enzyme</keyword>
<dbReference type="Pfam" id="PF01687">
    <property type="entry name" value="Flavokinase"/>
    <property type="match status" value="1"/>
</dbReference>
<dbReference type="NCBIfam" id="TIGR00083">
    <property type="entry name" value="ribF"/>
    <property type="match status" value="1"/>
</dbReference>
<keyword evidence="17" id="KW-1185">Reference proteome</keyword>
<dbReference type="InterPro" id="IPR015864">
    <property type="entry name" value="FAD_synthase"/>
</dbReference>
<dbReference type="InterPro" id="IPR014729">
    <property type="entry name" value="Rossmann-like_a/b/a_fold"/>
</dbReference>
<dbReference type="Pfam" id="PF06574">
    <property type="entry name" value="FAD_syn"/>
    <property type="match status" value="1"/>
</dbReference>
<comment type="catalytic activity">
    <reaction evidence="13 14">
        <text>FMN + ATP + H(+) = FAD + diphosphate</text>
        <dbReference type="Rhea" id="RHEA:17237"/>
        <dbReference type="ChEBI" id="CHEBI:15378"/>
        <dbReference type="ChEBI" id="CHEBI:30616"/>
        <dbReference type="ChEBI" id="CHEBI:33019"/>
        <dbReference type="ChEBI" id="CHEBI:57692"/>
        <dbReference type="ChEBI" id="CHEBI:58210"/>
        <dbReference type="EC" id="2.7.7.2"/>
    </reaction>
</comment>
<dbReference type="InterPro" id="IPR023465">
    <property type="entry name" value="Riboflavin_kinase_dom_sf"/>
</dbReference>
<sequence length="308" mass="36006">MNIYNRIRKRNDIPVVALGFFDGFHLGHKKIFEVLALNAGQQKKVAFTFKNHPDRLLGLDVKYILTNSERLEFFEKYGIEDVYFIEFTDEFMQMDKDRFIREILIEKLNAGLVVVGYDFTFGYKAEGNSEYLCRRLKDYGRQCIVIDPVTYNHQVVSSTLIRNLIMDGNIQLANSMLGYNFFINGIVKKGNRIGRKLGFPTLNIRFDKDKIIPKRGVYVTNTIIDSRRYISITNVGVNPTVSKTNSIKIETHVLDFEEKVYGKKIKLEFIDFIRDEKKFESLQDLKNQIEKDIAYVKDMLCRATVYRH</sequence>
<dbReference type="CDD" id="cd02064">
    <property type="entry name" value="FAD_synthetase_N"/>
    <property type="match status" value="1"/>
</dbReference>
<comment type="pathway">
    <text evidence="2 14">Cofactor biosynthesis; FMN biosynthesis; FMN from riboflavin (ATP route): step 1/1.</text>
</comment>
<dbReference type="InterPro" id="IPR015865">
    <property type="entry name" value="Riboflavin_kinase_bac/euk"/>
</dbReference>
<evidence type="ECO:0000256" key="2">
    <source>
        <dbReference type="ARBA" id="ARBA00005201"/>
    </source>
</evidence>
<evidence type="ECO:0000259" key="15">
    <source>
        <dbReference type="SMART" id="SM00904"/>
    </source>
</evidence>
<evidence type="ECO:0000313" key="16">
    <source>
        <dbReference type="EMBL" id="WAM34787.1"/>
    </source>
</evidence>
<accession>A0ABY7BRY7</accession>
<dbReference type="Gene3D" id="3.40.50.620">
    <property type="entry name" value="HUPs"/>
    <property type="match status" value="1"/>
</dbReference>
<comment type="similarity">
    <text evidence="14">Belongs to the ribF family.</text>
</comment>
<dbReference type="InterPro" id="IPR023468">
    <property type="entry name" value="Riboflavin_kinase"/>
</dbReference>
<evidence type="ECO:0000256" key="13">
    <source>
        <dbReference type="ARBA" id="ARBA00049494"/>
    </source>
</evidence>
<keyword evidence="7 14" id="KW-0547">Nucleotide-binding</keyword>
<evidence type="ECO:0000256" key="6">
    <source>
        <dbReference type="ARBA" id="ARBA00022695"/>
    </source>
</evidence>
<dbReference type="InterPro" id="IPR002606">
    <property type="entry name" value="Riboflavin_kinase_bac"/>
</dbReference>
<reference evidence="16" key="1">
    <citation type="submission" date="2022-12" db="EMBL/GenBank/DDBJ databases">
        <authorList>
            <person name="Bing R.G."/>
            <person name="Willard D.J."/>
            <person name="Manesh M.J.H."/>
            <person name="Laemthong T."/>
            <person name="Crosby J.R."/>
            <person name="Kelly R.M."/>
        </authorList>
    </citation>
    <scope>NUCLEOTIDE SEQUENCE</scope>
    <source>
        <strain evidence="16">DSM 8990</strain>
    </source>
</reference>
<dbReference type="SMART" id="SM00904">
    <property type="entry name" value="Flavokinase"/>
    <property type="match status" value="1"/>
</dbReference>
<gene>
    <name evidence="16" type="ORF">OTK00_001037</name>
</gene>
<dbReference type="PANTHER" id="PTHR22749">
    <property type="entry name" value="RIBOFLAVIN KINASE/FMN ADENYLYLTRANSFERASE"/>
    <property type="match status" value="1"/>
</dbReference>
<evidence type="ECO:0000256" key="12">
    <source>
        <dbReference type="ARBA" id="ARBA00047880"/>
    </source>
</evidence>
<organism evidence="16 17">
    <name type="scientific">Caldicellulosiruptor morganii</name>
    <dbReference type="NCBI Taxonomy" id="1387555"/>
    <lineage>
        <taxon>Bacteria</taxon>
        <taxon>Bacillati</taxon>
        <taxon>Bacillota</taxon>
        <taxon>Bacillota incertae sedis</taxon>
        <taxon>Caldicellulosiruptorales</taxon>
        <taxon>Caldicellulosiruptoraceae</taxon>
        <taxon>Caldicellulosiruptor</taxon>
    </lineage>
</organism>
<dbReference type="EC" id="2.7.1.26" evidence="14"/>
<evidence type="ECO:0000256" key="11">
    <source>
        <dbReference type="ARBA" id="ARBA00023268"/>
    </source>
</evidence>
<keyword evidence="8 14" id="KW-0418">Kinase</keyword>
<name>A0ABY7BRY7_9FIRM</name>
<evidence type="ECO:0000256" key="10">
    <source>
        <dbReference type="ARBA" id="ARBA00022840"/>
    </source>
</evidence>
<dbReference type="GO" id="GO:0008531">
    <property type="term" value="F:riboflavin kinase activity"/>
    <property type="evidence" value="ECO:0007669"/>
    <property type="project" value="UniProtKB-EC"/>
</dbReference>
<dbReference type="EC" id="2.7.7.2" evidence="14"/>
<proteinExistence type="inferred from homology"/>
<keyword evidence="3 14" id="KW-0285">Flavoprotein</keyword>
<keyword evidence="5 14" id="KW-0808">Transferase</keyword>
<evidence type="ECO:0000313" key="17">
    <source>
        <dbReference type="Proteomes" id="UP001164909"/>
    </source>
</evidence>
<comment type="pathway">
    <text evidence="1 14">Cofactor biosynthesis; FAD biosynthesis; FAD from FMN: step 1/1.</text>
</comment>
<feature type="domain" description="Riboflavin kinase" evidence="15">
    <location>
        <begin position="176"/>
        <end position="301"/>
    </location>
</feature>
<dbReference type="Gene3D" id="2.40.30.30">
    <property type="entry name" value="Riboflavin kinase-like"/>
    <property type="match status" value="1"/>
</dbReference>
<comment type="catalytic activity">
    <reaction evidence="12 14">
        <text>riboflavin + ATP = FMN + ADP + H(+)</text>
        <dbReference type="Rhea" id="RHEA:14357"/>
        <dbReference type="ChEBI" id="CHEBI:15378"/>
        <dbReference type="ChEBI" id="CHEBI:30616"/>
        <dbReference type="ChEBI" id="CHEBI:57986"/>
        <dbReference type="ChEBI" id="CHEBI:58210"/>
        <dbReference type="ChEBI" id="CHEBI:456216"/>
        <dbReference type="EC" id="2.7.1.26"/>
    </reaction>
</comment>
<evidence type="ECO:0000256" key="3">
    <source>
        <dbReference type="ARBA" id="ARBA00022630"/>
    </source>
</evidence>
<evidence type="ECO:0000256" key="8">
    <source>
        <dbReference type="ARBA" id="ARBA00022777"/>
    </source>
</evidence>
<keyword evidence="6 14" id="KW-0548">Nucleotidyltransferase</keyword>
<keyword evidence="9 14" id="KW-0274">FAD</keyword>
<evidence type="ECO:0000256" key="7">
    <source>
        <dbReference type="ARBA" id="ARBA00022741"/>
    </source>
</evidence>
<keyword evidence="4 14" id="KW-0288">FMN</keyword>
<dbReference type="SUPFAM" id="SSF52374">
    <property type="entry name" value="Nucleotidylyl transferase"/>
    <property type="match status" value="1"/>
</dbReference>
<evidence type="ECO:0000256" key="4">
    <source>
        <dbReference type="ARBA" id="ARBA00022643"/>
    </source>
</evidence>
<protein>
    <recommendedName>
        <fullName evidence="14">Riboflavin biosynthesis protein</fullName>
    </recommendedName>
    <domain>
        <recommendedName>
            <fullName evidence="14">Riboflavin kinase</fullName>
            <ecNumber evidence="14">2.7.1.26</ecNumber>
        </recommendedName>
        <alternativeName>
            <fullName evidence="14">Flavokinase</fullName>
        </alternativeName>
    </domain>
    <domain>
        <recommendedName>
            <fullName evidence="14">FMN adenylyltransferase</fullName>
            <ecNumber evidence="14">2.7.7.2</ecNumber>
        </recommendedName>
        <alternativeName>
            <fullName evidence="14">FAD pyrophosphorylase</fullName>
        </alternativeName>
        <alternativeName>
            <fullName evidence="14">FAD synthase</fullName>
        </alternativeName>
    </domain>
</protein>
<evidence type="ECO:0000256" key="5">
    <source>
        <dbReference type="ARBA" id="ARBA00022679"/>
    </source>
</evidence>
<dbReference type="EMBL" id="CP113865">
    <property type="protein sequence ID" value="WAM34787.1"/>
    <property type="molecule type" value="Genomic_DNA"/>
</dbReference>
<evidence type="ECO:0000256" key="1">
    <source>
        <dbReference type="ARBA" id="ARBA00004726"/>
    </source>
</evidence>
<dbReference type="Proteomes" id="UP001164909">
    <property type="component" value="Chromosome"/>
</dbReference>
<dbReference type="RefSeq" id="WP_045169338.1">
    <property type="nucleotide sequence ID" value="NZ_CP113865.1"/>
</dbReference>
<dbReference type="SUPFAM" id="SSF82114">
    <property type="entry name" value="Riboflavin kinase-like"/>
    <property type="match status" value="1"/>
</dbReference>
<evidence type="ECO:0000256" key="9">
    <source>
        <dbReference type="ARBA" id="ARBA00022827"/>
    </source>
</evidence>
<dbReference type="PIRSF" id="PIRSF004491">
    <property type="entry name" value="FAD_Synth"/>
    <property type="match status" value="1"/>
</dbReference>